<dbReference type="EMBL" id="UINC01208025">
    <property type="protein sequence ID" value="SVE30380.1"/>
    <property type="molecule type" value="Genomic_DNA"/>
</dbReference>
<evidence type="ECO:0000313" key="1">
    <source>
        <dbReference type="EMBL" id="SVE30380.1"/>
    </source>
</evidence>
<dbReference type="AlphaFoldDB" id="A0A383CE69"/>
<feature type="non-terminal residue" evidence="1">
    <location>
        <position position="30"/>
    </location>
</feature>
<gene>
    <name evidence="1" type="ORF">METZ01_LOCUS483234</name>
</gene>
<accession>A0A383CE69</accession>
<proteinExistence type="predicted"/>
<name>A0A383CE69_9ZZZZ</name>
<protein>
    <submittedName>
        <fullName evidence="1">Uncharacterized protein</fullName>
    </submittedName>
</protein>
<sequence>MCFAIFTALFCVGSLFSITAKNEPNVILIY</sequence>
<organism evidence="1">
    <name type="scientific">marine metagenome</name>
    <dbReference type="NCBI Taxonomy" id="408172"/>
    <lineage>
        <taxon>unclassified sequences</taxon>
        <taxon>metagenomes</taxon>
        <taxon>ecological metagenomes</taxon>
    </lineage>
</organism>
<reference evidence="1" key="1">
    <citation type="submission" date="2018-05" db="EMBL/GenBank/DDBJ databases">
        <authorList>
            <person name="Lanie J.A."/>
            <person name="Ng W.-L."/>
            <person name="Kazmierczak K.M."/>
            <person name="Andrzejewski T.M."/>
            <person name="Davidsen T.M."/>
            <person name="Wayne K.J."/>
            <person name="Tettelin H."/>
            <person name="Glass J.I."/>
            <person name="Rusch D."/>
            <person name="Podicherti R."/>
            <person name="Tsui H.-C.T."/>
            <person name="Winkler M.E."/>
        </authorList>
    </citation>
    <scope>NUCLEOTIDE SEQUENCE</scope>
</reference>